<evidence type="ECO:0000313" key="1">
    <source>
        <dbReference type="EMBL" id="KAG8514370.1"/>
    </source>
</evidence>
<gene>
    <name evidence="1" type="ORF">J0S82_003246</name>
</gene>
<dbReference type="EMBL" id="JAGFMF010011747">
    <property type="protein sequence ID" value="KAG8514370.1"/>
    <property type="molecule type" value="Genomic_DNA"/>
</dbReference>
<dbReference type="Proteomes" id="UP000700334">
    <property type="component" value="Unassembled WGS sequence"/>
</dbReference>
<keyword evidence="2" id="KW-1185">Reference proteome</keyword>
<accession>A0A8J6DNM8</accession>
<dbReference type="Gene3D" id="3.80.10.10">
    <property type="entry name" value="Ribonuclease Inhibitor"/>
    <property type="match status" value="2"/>
</dbReference>
<protein>
    <submittedName>
        <fullName evidence="1">Leucine-rich repeat-containing protein 74A</fullName>
    </submittedName>
</protein>
<sequence length="477" mass="51944">MMGSPATFVFLPTPVRLKSNTSVLTLEVADNCITEKGLLSLVEMLHENYYIQELVLCPLEPPAATARAQNPLGGPQALPSPPPRCFIAFQNVSENDLGFEGARIISAFLQKNISSLSSLQLSGEPTGEEGVCGLNVRALQDTQTKGGAVPVRLGPRTRNEQKTATQQPALNIGLQSLDLSWNHFHTLGAVALCNGLRANVTLRKLAVSMNGFGNEGAAALGEVLRLNNSLSYLDVSSNNIGNEGVSRISRGLESNECLKVLKLSLNPMNIEGAVMLALSIKRNPKSKMEDLDISVSGQVVVTGSREHPQPRGNVLVTEQFTKTLEGVYAVHPQLDVVYKLVQGSLTRKKLLLWTNPMKLILNYTEQQQMTVTDFFRELSPTGAMKMTVGEFRKAMIQQNKVPVNLFQIRDLIKKLQDKTGMVDFSCTPIARNLQLLPPPPGAQAQPSVEPPHRACALRRAPVWPPGCCWGGFGDTYA</sequence>
<comment type="caution">
    <text evidence="1">The sequence shown here is derived from an EMBL/GenBank/DDBJ whole genome shotgun (WGS) entry which is preliminary data.</text>
</comment>
<dbReference type="AlphaFoldDB" id="A0A8J6DNM8"/>
<dbReference type="PANTHER" id="PTHR24114:SF49">
    <property type="entry name" value="LEUCINE-RICH REPEAT-CONTAINING PROTEIN 74A"/>
    <property type="match status" value="1"/>
</dbReference>
<dbReference type="InterPro" id="IPR032675">
    <property type="entry name" value="LRR_dom_sf"/>
</dbReference>
<dbReference type="OrthoDB" id="120976at2759"/>
<dbReference type="Pfam" id="PF13516">
    <property type="entry name" value="LRR_6"/>
    <property type="match status" value="5"/>
</dbReference>
<dbReference type="InterPro" id="IPR001611">
    <property type="entry name" value="Leu-rich_rpt"/>
</dbReference>
<reference evidence="1" key="1">
    <citation type="journal article" date="2021" name="Evol. Appl.">
        <title>The genome of the Pyrenean desman and the effects of bottlenecks and inbreeding on the genomic landscape of an endangered species.</title>
        <authorList>
            <person name="Escoda L."/>
            <person name="Castresana J."/>
        </authorList>
    </citation>
    <scope>NUCLEOTIDE SEQUENCE</scope>
    <source>
        <strain evidence="1">IBE-C5619</strain>
    </source>
</reference>
<dbReference type="SMART" id="SM00368">
    <property type="entry name" value="LRR_RI"/>
    <property type="match status" value="5"/>
</dbReference>
<organism evidence="1 2">
    <name type="scientific">Galemys pyrenaicus</name>
    <name type="common">Iberian desman</name>
    <name type="synonym">Pyrenean desman</name>
    <dbReference type="NCBI Taxonomy" id="202257"/>
    <lineage>
        <taxon>Eukaryota</taxon>
        <taxon>Metazoa</taxon>
        <taxon>Chordata</taxon>
        <taxon>Craniata</taxon>
        <taxon>Vertebrata</taxon>
        <taxon>Euteleostomi</taxon>
        <taxon>Mammalia</taxon>
        <taxon>Eutheria</taxon>
        <taxon>Laurasiatheria</taxon>
        <taxon>Eulipotyphla</taxon>
        <taxon>Talpidae</taxon>
        <taxon>Galemys</taxon>
    </lineage>
</organism>
<evidence type="ECO:0000313" key="2">
    <source>
        <dbReference type="Proteomes" id="UP000700334"/>
    </source>
</evidence>
<dbReference type="InterPro" id="IPR052394">
    <property type="entry name" value="LRR-containing"/>
</dbReference>
<dbReference type="SUPFAM" id="SSF52047">
    <property type="entry name" value="RNI-like"/>
    <property type="match status" value="1"/>
</dbReference>
<name>A0A8J6DNM8_GALPY</name>
<dbReference type="PANTHER" id="PTHR24114">
    <property type="entry name" value="LEUCINE RICH REPEAT FAMILY PROTEIN"/>
    <property type="match status" value="1"/>
</dbReference>
<proteinExistence type="predicted"/>